<accession>A0AAP0R400</accession>
<dbReference type="InterPro" id="IPR040225">
    <property type="entry name" value="GIL1-like"/>
</dbReference>
<feature type="signal peptide" evidence="1">
    <location>
        <begin position="1"/>
        <end position="21"/>
    </location>
</feature>
<dbReference type="Proteomes" id="UP001415857">
    <property type="component" value="Unassembled WGS sequence"/>
</dbReference>
<dbReference type="PANTHER" id="PTHR31161">
    <property type="entry name" value="PROTEIN GRAVITROPIC IN THE LIGHT 1"/>
    <property type="match status" value="1"/>
</dbReference>
<evidence type="ECO:0000256" key="1">
    <source>
        <dbReference type="SAM" id="SignalP"/>
    </source>
</evidence>
<evidence type="ECO:0000313" key="4">
    <source>
        <dbReference type="Proteomes" id="UP001415857"/>
    </source>
</evidence>
<protein>
    <recommendedName>
        <fullName evidence="2">GIL1/IRKI C-terminal domain-containing protein</fullName>
    </recommendedName>
</protein>
<evidence type="ECO:0000313" key="3">
    <source>
        <dbReference type="EMBL" id="KAK9267630.1"/>
    </source>
</evidence>
<reference evidence="3 4" key="1">
    <citation type="journal article" date="2024" name="Plant J.">
        <title>Genome sequences and population genomics reveal climatic adaptation and genomic divergence between two closely related sweetgum species.</title>
        <authorList>
            <person name="Xu W.Q."/>
            <person name="Ren C.Q."/>
            <person name="Zhang X.Y."/>
            <person name="Comes H.P."/>
            <person name="Liu X.H."/>
            <person name="Li Y.G."/>
            <person name="Kettle C.J."/>
            <person name="Jalonen R."/>
            <person name="Gaisberger H."/>
            <person name="Ma Y.Z."/>
            <person name="Qiu Y.X."/>
        </authorList>
    </citation>
    <scope>NUCLEOTIDE SEQUENCE [LARGE SCALE GENOMIC DNA]</scope>
    <source>
        <strain evidence="3">Hangzhou</strain>
    </source>
</reference>
<keyword evidence="1" id="KW-0732">Signal</keyword>
<organism evidence="3 4">
    <name type="scientific">Liquidambar formosana</name>
    <name type="common">Formosan gum</name>
    <dbReference type="NCBI Taxonomy" id="63359"/>
    <lineage>
        <taxon>Eukaryota</taxon>
        <taxon>Viridiplantae</taxon>
        <taxon>Streptophyta</taxon>
        <taxon>Embryophyta</taxon>
        <taxon>Tracheophyta</taxon>
        <taxon>Spermatophyta</taxon>
        <taxon>Magnoliopsida</taxon>
        <taxon>eudicotyledons</taxon>
        <taxon>Gunneridae</taxon>
        <taxon>Pentapetalae</taxon>
        <taxon>Saxifragales</taxon>
        <taxon>Altingiaceae</taxon>
        <taxon>Liquidambar</taxon>
    </lineage>
</organism>
<feature type="domain" description="GIL1/IRKI C-terminal" evidence="2">
    <location>
        <begin position="22"/>
        <end position="72"/>
    </location>
</feature>
<gene>
    <name evidence="3" type="ORF">L1049_010061</name>
</gene>
<sequence>MAKRVWVLHCLGFSFDCGVNAFQVSKNCRFTEVFMESVTEDVFVSSEGDPRVSFTVVPGFKVGKTAIQCQVYLSPASS</sequence>
<comment type="caution">
    <text evidence="3">The sequence shown here is derived from an EMBL/GenBank/DDBJ whole genome shotgun (WGS) entry which is preliminary data.</text>
</comment>
<dbReference type="AlphaFoldDB" id="A0AAP0R400"/>
<name>A0AAP0R400_LIQFO</name>
<dbReference type="InterPro" id="IPR056813">
    <property type="entry name" value="GIL1_IRKI_C"/>
</dbReference>
<keyword evidence="4" id="KW-1185">Reference proteome</keyword>
<dbReference type="Pfam" id="PF24994">
    <property type="entry name" value="GIL1_IRKI_C"/>
    <property type="match status" value="1"/>
</dbReference>
<dbReference type="GO" id="GO:0009959">
    <property type="term" value="P:negative gravitropism"/>
    <property type="evidence" value="ECO:0007669"/>
    <property type="project" value="InterPro"/>
</dbReference>
<evidence type="ECO:0000259" key="2">
    <source>
        <dbReference type="Pfam" id="PF24994"/>
    </source>
</evidence>
<proteinExistence type="predicted"/>
<dbReference type="GO" id="GO:0009639">
    <property type="term" value="P:response to red or far red light"/>
    <property type="evidence" value="ECO:0007669"/>
    <property type="project" value="InterPro"/>
</dbReference>
<feature type="chain" id="PRO_5043042070" description="GIL1/IRKI C-terminal domain-containing protein" evidence="1">
    <location>
        <begin position="22"/>
        <end position="78"/>
    </location>
</feature>
<dbReference type="EMBL" id="JBBPBK010000016">
    <property type="protein sequence ID" value="KAK9267630.1"/>
    <property type="molecule type" value="Genomic_DNA"/>
</dbReference>